<dbReference type="PANTHER" id="PTHR30349:SF41">
    <property type="entry name" value="INTEGRASE_RECOMBINASE PROTEIN MJ0367-RELATED"/>
    <property type="match status" value="1"/>
</dbReference>
<dbReference type="OrthoDB" id="184666at2"/>
<feature type="domain" description="Tyr recombinase" evidence="4">
    <location>
        <begin position="106"/>
        <end position="281"/>
    </location>
</feature>
<dbReference type="Gene3D" id="1.10.443.10">
    <property type="entry name" value="Intergrase catalytic core"/>
    <property type="match status" value="1"/>
</dbReference>
<evidence type="ECO:0000313" key="5">
    <source>
        <dbReference type="EMBL" id="GAV26345.1"/>
    </source>
</evidence>
<dbReference type="EMBL" id="BDJL01000141">
    <property type="protein sequence ID" value="GAV26345.1"/>
    <property type="molecule type" value="Genomic_DNA"/>
</dbReference>
<dbReference type="PANTHER" id="PTHR30349">
    <property type="entry name" value="PHAGE INTEGRASE-RELATED"/>
    <property type="match status" value="1"/>
</dbReference>
<gene>
    <name evidence="5" type="ORF">ciss_22780</name>
</gene>
<dbReference type="SUPFAM" id="SSF56349">
    <property type="entry name" value="DNA breaking-rejoining enzymes"/>
    <property type="match status" value="1"/>
</dbReference>
<evidence type="ECO:0000256" key="1">
    <source>
        <dbReference type="ARBA" id="ARBA00008857"/>
    </source>
</evidence>
<dbReference type="RefSeq" id="WP_075866516.1">
    <property type="nucleotide sequence ID" value="NZ_BDJL01000141.1"/>
</dbReference>
<organism evidence="5 6">
    <name type="scientific">Carboxydothermus islandicus</name>
    <dbReference type="NCBI Taxonomy" id="661089"/>
    <lineage>
        <taxon>Bacteria</taxon>
        <taxon>Bacillati</taxon>
        <taxon>Bacillota</taxon>
        <taxon>Clostridia</taxon>
        <taxon>Thermoanaerobacterales</taxon>
        <taxon>Thermoanaerobacteraceae</taxon>
        <taxon>Carboxydothermus</taxon>
    </lineage>
</organism>
<dbReference type="InterPro" id="IPR050090">
    <property type="entry name" value="Tyrosine_recombinase_XerCD"/>
</dbReference>
<dbReference type="InterPro" id="IPR010998">
    <property type="entry name" value="Integrase_recombinase_N"/>
</dbReference>
<dbReference type="AlphaFoldDB" id="A0A1L8D593"/>
<name>A0A1L8D593_9THEO</name>
<dbReference type="GO" id="GO:0015074">
    <property type="term" value="P:DNA integration"/>
    <property type="evidence" value="ECO:0007669"/>
    <property type="project" value="InterPro"/>
</dbReference>
<dbReference type="InterPro" id="IPR011010">
    <property type="entry name" value="DNA_brk_join_enz"/>
</dbReference>
<proteinExistence type="inferred from homology"/>
<dbReference type="Gene3D" id="1.10.150.130">
    <property type="match status" value="1"/>
</dbReference>
<keyword evidence="3" id="KW-0233">DNA recombination</keyword>
<dbReference type="GO" id="GO:0006310">
    <property type="term" value="P:DNA recombination"/>
    <property type="evidence" value="ECO:0007669"/>
    <property type="project" value="UniProtKB-KW"/>
</dbReference>
<dbReference type="InterPro" id="IPR002104">
    <property type="entry name" value="Integrase_catalytic"/>
</dbReference>
<comment type="caution">
    <text evidence="5">The sequence shown here is derived from an EMBL/GenBank/DDBJ whole genome shotgun (WGS) entry which is preliminary data.</text>
</comment>
<evidence type="ECO:0000313" key="6">
    <source>
        <dbReference type="Proteomes" id="UP000187338"/>
    </source>
</evidence>
<dbReference type="PROSITE" id="PS51898">
    <property type="entry name" value="TYR_RECOMBINASE"/>
    <property type="match status" value="1"/>
</dbReference>
<dbReference type="GO" id="GO:0003677">
    <property type="term" value="F:DNA binding"/>
    <property type="evidence" value="ECO:0007669"/>
    <property type="project" value="UniProtKB-KW"/>
</dbReference>
<keyword evidence="6" id="KW-1185">Reference proteome</keyword>
<evidence type="ECO:0000256" key="2">
    <source>
        <dbReference type="ARBA" id="ARBA00023125"/>
    </source>
</evidence>
<dbReference type="Pfam" id="PF00589">
    <property type="entry name" value="Phage_integrase"/>
    <property type="match status" value="1"/>
</dbReference>
<dbReference type="InterPro" id="IPR013762">
    <property type="entry name" value="Integrase-like_cat_sf"/>
</dbReference>
<dbReference type="STRING" id="661089.ciss_22780"/>
<accession>A0A1L8D593</accession>
<protein>
    <recommendedName>
        <fullName evidence="4">Tyr recombinase domain-containing protein</fullName>
    </recommendedName>
</protein>
<keyword evidence="2" id="KW-0238">DNA-binding</keyword>
<dbReference type="CDD" id="cd00796">
    <property type="entry name" value="INT_Rci_Hp1_C"/>
    <property type="match status" value="1"/>
</dbReference>
<sequence length="283" mass="32827">MRKEQKGQDPYFEKFLIWALEENLNKRTIEGYWRAWKIWKEFLWERGIDVEKANVVDAQEFYYSLLKKNEISTANYRLVLLGKIYEVIGLKKDLWKKVKAAVVPVQQPKSLSDFERKRLLTICDALKLKDRVIIYLGLLAGLRVSEMAELKWDNIKDKKLQVIGKMGRVREVPLHPLLRDTLNELKRKSKYEYVLPGWKGKPMNPSSIYKRVKAAGELAGIENLHPHQLRHTFAKNLIKSGASLDKVAKLLGHFKSDGSVSLQTVARYTVSTTEELAEYIDLL</sequence>
<evidence type="ECO:0000259" key="4">
    <source>
        <dbReference type="PROSITE" id="PS51898"/>
    </source>
</evidence>
<evidence type="ECO:0000256" key="3">
    <source>
        <dbReference type="ARBA" id="ARBA00023172"/>
    </source>
</evidence>
<dbReference type="Proteomes" id="UP000187338">
    <property type="component" value="Unassembled WGS sequence"/>
</dbReference>
<comment type="similarity">
    <text evidence="1">Belongs to the 'phage' integrase family.</text>
</comment>
<reference evidence="6" key="1">
    <citation type="submission" date="2016-12" db="EMBL/GenBank/DDBJ databases">
        <title>Draft Genome Sequences od Carboxydothermus pertinax and islandicus, Hydrogenogenic Carboxydotrophic Bacteria.</title>
        <authorList>
            <person name="Fukuyama Y."/>
            <person name="Ohmae K."/>
            <person name="Yoneda Y."/>
            <person name="Yoshida T."/>
            <person name="Sako Y."/>
        </authorList>
    </citation>
    <scope>NUCLEOTIDE SEQUENCE [LARGE SCALE GENOMIC DNA]</scope>
    <source>
        <strain evidence="6">SET</strain>
    </source>
</reference>